<evidence type="ECO:0000256" key="9">
    <source>
        <dbReference type="ARBA" id="ARBA00023170"/>
    </source>
</evidence>
<dbReference type="InterPro" id="IPR013088">
    <property type="entry name" value="Znf_NHR/GATA"/>
</dbReference>
<evidence type="ECO:0000256" key="3">
    <source>
        <dbReference type="ARBA" id="ARBA00022723"/>
    </source>
</evidence>
<accession>A0A7I4Y366</accession>
<dbReference type="PROSITE" id="PS00031">
    <property type="entry name" value="NUCLEAR_REC_DBD_1"/>
    <property type="match status" value="1"/>
</dbReference>
<dbReference type="Pfam" id="PF00105">
    <property type="entry name" value="zf-C4"/>
    <property type="match status" value="1"/>
</dbReference>
<keyword evidence="10" id="KW-0539">Nucleus</keyword>
<sequence length="410" mass="46492">NHLILLILASAPTTVELLIVKFVSISNCLHIKPIQSPTMAPMTVTPVRLRHRSTPYMPSYMEDGQACVVCGDVATGLHYRAITCEGCKGFFRRTSQRRLTYTCKSGEKCEINKQTRNVCQRCRYLKCTAAGMSADLVLNEDERVQKRELIKENRERRHLEQLLAIIKGPPLDENHQKELLYEIDLITNSYCRNIDQPINQSMRSNKGNEPDSQLTEILRVIVRRSTDFAQVVGVWNTLPIECQTQLLNSTVMEVHLLRFASFFDEAEDSFRPAANVSLSHGDLLETLAVDVVDHDEMDELRELLTCLFSLARSLADLQLDDRLLAVLSAMFIFDPSNVSDPSMVEAVSYAQSRLDDMLHVLVDEASDGVGMMKAFARLLATVTAFCRVCRRLSQHFKPQNVEFFEKILGF</sequence>
<evidence type="ECO:0000313" key="14">
    <source>
        <dbReference type="Proteomes" id="UP000025227"/>
    </source>
</evidence>
<organism evidence="14 15">
    <name type="scientific">Haemonchus contortus</name>
    <name type="common">Barber pole worm</name>
    <dbReference type="NCBI Taxonomy" id="6289"/>
    <lineage>
        <taxon>Eukaryota</taxon>
        <taxon>Metazoa</taxon>
        <taxon>Ecdysozoa</taxon>
        <taxon>Nematoda</taxon>
        <taxon>Chromadorea</taxon>
        <taxon>Rhabditida</taxon>
        <taxon>Rhabditina</taxon>
        <taxon>Rhabditomorpha</taxon>
        <taxon>Strongyloidea</taxon>
        <taxon>Trichostrongylidae</taxon>
        <taxon>Haemonchus</taxon>
    </lineage>
</organism>
<evidence type="ECO:0000259" key="12">
    <source>
        <dbReference type="PROSITE" id="PS51030"/>
    </source>
</evidence>
<keyword evidence="4" id="KW-0863">Zinc-finger</keyword>
<protein>
    <submittedName>
        <fullName evidence="15">Nuclear receptor</fullName>
    </submittedName>
</protein>
<dbReference type="GO" id="GO:0000122">
    <property type="term" value="P:negative regulation of transcription by RNA polymerase II"/>
    <property type="evidence" value="ECO:0007669"/>
    <property type="project" value="TreeGrafter"/>
</dbReference>
<dbReference type="GO" id="GO:0000978">
    <property type="term" value="F:RNA polymerase II cis-regulatory region sequence-specific DNA binding"/>
    <property type="evidence" value="ECO:0007669"/>
    <property type="project" value="TreeGrafter"/>
</dbReference>
<evidence type="ECO:0000256" key="2">
    <source>
        <dbReference type="ARBA" id="ARBA00005993"/>
    </source>
</evidence>
<keyword evidence="5" id="KW-0862">Zinc</keyword>
<evidence type="ECO:0000256" key="8">
    <source>
        <dbReference type="ARBA" id="ARBA00023163"/>
    </source>
</evidence>
<evidence type="ECO:0000256" key="7">
    <source>
        <dbReference type="ARBA" id="ARBA00023125"/>
    </source>
</evidence>
<comment type="similarity">
    <text evidence="2">Belongs to the nuclear hormone receptor family.</text>
</comment>
<dbReference type="CDD" id="cd06961">
    <property type="entry name" value="NR_DBD_TR"/>
    <property type="match status" value="1"/>
</dbReference>
<evidence type="ECO:0000256" key="5">
    <source>
        <dbReference type="ARBA" id="ARBA00022833"/>
    </source>
</evidence>
<name>A0A7I4Y366_HAECO</name>
<dbReference type="GO" id="GO:0030154">
    <property type="term" value="P:cell differentiation"/>
    <property type="evidence" value="ECO:0007669"/>
    <property type="project" value="TreeGrafter"/>
</dbReference>
<keyword evidence="11" id="KW-0732">Signal</keyword>
<evidence type="ECO:0000256" key="6">
    <source>
        <dbReference type="ARBA" id="ARBA00023015"/>
    </source>
</evidence>
<dbReference type="PANTHER" id="PTHR24082:SF473">
    <property type="entry name" value="ECDYSONE-INDUCED PROTEIN 75B, ISOFORM B"/>
    <property type="match status" value="1"/>
</dbReference>
<dbReference type="InterPro" id="IPR050234">
    <property type="entry name" value="Nuclear_hormone_rcpt_NR1"/>
</dbReference>
<feature type="signal peptide" evidence="11">
    <location>
        <begin position="1"/>
        <end position="17"/>
    </location>
</feature>
<dbReference type="GO" id="GO:0004879">
    <property type="term" value="F:nuclear receptor activity"/>
    <property type="evidence" value="ECO:0007669"/>
    <property type="project" value="InterPro"/>
</dbReference>
<dbReference type="Gene3D" id="3.30.50.10">
    <property type="entry name" value="Erythroid Transcription Factor GATA-1, subunit A"/>
    <property type="match status" value="1"/>
</dbReference>
<evidence type="ECO:0000313" key="15">
    <source>
        <dbReference type="WBParaSite" id="HCON_00042170-00001"/>
    </source>
</evidence>
<keyword evidence="7" id="KW-0238">DNA-binding</keyword>
<dbReference type="SUPFAM" id="SSF48508">
    <property type="entry name" value="Nuclear receptor ligand-binding domain"/>
    <property type="match status" value="1"/>
</dbReference>
<keyword evidence="14" id="KW-1185">Reference proteome</keyword>
<dbReference type="InterPro" id="IPR035500">
    <property type="entry name" value="NHR-like_dom_sf"/>
</dbReference>
<dbReference type="PROSITE" id="PS51843">
    <property type="entry name" value="NR_LBD"/>
    <property type="match status" value="1"/>
</dbReference>
<comment type="subcellular location">
    <subcellularLocation>
        <location evidence="1">Nucleus</location>
    </subcellularLocation>
</comment>
<evidence type="ECO:0000256" key="4">
    <source>
        <dbReference type="ARBA" id="ARBA00022771"/>
    </source>
</evidence>
<dbReference type="PANTHER" id="PTHR24082">
    <property type="entry name" value="NUCLEAR HORMONE RECEPTOR"/>
    <property type="match status" value="1"/>
</dbReference>
<keyword evidence="9" id="KW-0675">Receptor</keyword>
<dbReference type="GO" id="GO:0008270">
    <property type="term" value="F:zinc ion binding"/>
    <property type="evidence" value="ECO:0007669"/>
    <property type="project" value="UniProtKB-KW"/>
</dbReference>
<dbReference type="SMART" id="SM00399">
    <property type="entry name" value="ZnF_C4"/>
    <property type="match status" value="1"/>
</dbReference>
<dbReference type="FunFam" id="3.30.50.10:FF:000030">
    <property type="entry name" value="Nuclear Hormone Receptor family"/>
    <property type="match status" value="1"/>
</dbReference>
<dbReference type="InterPro" id="IPR001728">
    <property type="entry name" value="ThyrH_rcpt"/>
</dbReference>
<dbReference type="Gene3D" id="1.10.565.10">
    <property type="entry name" value="Retinoid X Receptor"/>
    <property type="match status" value="1"/>
</dbReference>
<evidence type="ECO:0000256" key="1">
    <source>
        <dbReference type="ARBA" id="ARBA00004123"/>
    </source>
</evidence>
<dbReference type="GO" id="GO:0005634">
    <property type="term" value="C:nucleus"/>
    <property type="evidence" value="ECO:0007669"/>
    <property type="project" value="UniProtKB-SubCell"/>
</dbReference>
<dbReference type="AlphaFoldDB" id="A0A7I4Y366"/>
<evidence type="ECO:0000256" key="11">
    <source>
        <dbReference type="SAM" id="SignalP"/>
    </source>
</evidence>
<dbReference type="Pfam" id="PF00104">
    <property type="entry name" value="Hormone_recep"/>
    <property type="match status" value="1"/>
</dbReference>
<feature type="domain" description="Nuclear receptor" evidence="12">
    <location>
        <begin position="64"/>
        <end position="139"/>
    </location>
</feature>
<dbReference type="WBParaSite" id="HCON_00042170-00001">
    <property type="protein sequence ID" value="HCON_00042170-00001"/>
    <property type="gene ID" value="HCON_00042170"/>
</dbReference>
<dbReference type="Proteomes" id="UP000025227">
    <property type="component" value="Unplaced"/>
</dbReference>
<feature type="chain" id="PRO_5035426806" evidence="11">
    <location>
        <begin position="18"/>
        <end position="410"/>
    </location>
</feature>
<dbReference type="PRINTS" id="PR00546">
    <property type="entry name" value="THYROIDHORMR"/>
</dbReference>
<dbReference type="OrthoDB" id="5771769at2759"/>
<keyword evidence="8" id="KW-0804">Transcription</keyword>
<dbReference type="GO" id="GO:0045944">
    <property type="term" value="P:positive regulation of transcription by RNA polymerase II"/>
    <property type="evidence" value="ECO:0007669"/>
    <property type="project" value="TreeGrafter"/>
</dbReference>
<evidence type="ECO:0000259" key="13">
    <source>
        <dbReference type="PROSITE" id="PS51843"/>
    </source>
</evidence>
<dbReference type="PRINTS" id="PR00047">
    <property type="entry name" value="STROIDFINGER"/>
</dbReference>
<feature type="domain" description="NR LBD" evidence="13">
    <location>
        <begin position="178"/>
        <end position="410"/>
    </location>
</feature>
<dbReference type="PROSITE" id="PS51030">
    <property type="entry name" value="NUCLEAR_REC_DBD_2"/>
    <property type="match status" value="1"/>
</dbReference>
<dbReference type="GO" id="GO:0009755">
    <property type="term" value="P:hormone-mediated signaling pathway"/>
    <property type="evidence" value="ECO:0007669"/>
    <property type="project" value="TreeGrafter"/>
</dbReference>
<dbReference type="InterPro" id="IPR000536">
    <property type="entry name" value="Nucl_hrmn_rcpt_lig-bd"/>
</dbReference>
<proteinExistence type="inferred from homology"/>
<dbReference type="InterPro" id="IPR001628">
    <property type="entry name" value="Znf_hrmn_rcpt"/>
</dbReference>
<dbReference type="SUPFAM" id="SSF57716">
    <property type="entry name" value="Glucocorticoid receptor-like (DNA-binding domain)"/>
    <property type="match status" value="1"/>
</dbReference>
<evidence type="ECO:0000256" key="10">
    <source>
        <dbReference type="ARBA" id="ARBA00023242"/>
    </source>
</evidence>
<keyword evidence="3" id="KW-0479">Metal-binding</keyword>
<keyword evidence="6" id="KW-0805">Transcription regulation</keyword>
<reference evidence="15" key="1">
    <citation type="submission" date="2020-12" db="UniProtKB">
        <authorList>
            <consortium name="WormBaseParasite"/>
        </authorList>
    </citation>
    <scope>IDENTIFICATION</scope>
    <source>
        <strain evidence="15">MHco3</strain>
    </source>
</reference>